<reference evidence="5" key="1">
    <citation type="submission" date="2018-05" db="EMBL/GenBank/DDBJ databases">
        <authorList>
            <person name="Lanie J.A."/>
            <person name="Ng W.-L."/>
            <person name="Kazmierczak K.M."/>
            <person name="Andrzejewski T.M."/>
            <person name="Davidsen T.M."/>
            <person name="Wayne K.J."/>
            <person name="Tettelin H."/>
            <person name="Glass J.I."/>
            <person name="Rusch D."/>
            <person name="Podicherti R."/>
            <person name="Tsui H.-C.T."/>
            <person name="Winkler M.E."/>
        </authorList>
    </citation>
    <scope>NUCLEOTIDE SEQUENCE</scope>
</reference>
<dbReference type="GO" id="GO:0003723">
    <property type="term" value="F:RNA binding"/>
    <property type="evidence" value="ECO:0007669"/>
    <property type="project" value="InterPro"/>
</dbReference>
<feature type="domain" description="Pseudouridine synthase I TruA alpha/beta" evidence="4">
    <location>
        <begin position="73"/>
        <end position="173"/>
    </location>
</feature>
<gene>
    <name evidence="5" type="ORF">METZ01_LOCUS87993</name>
</gene>
<proteinExistence type="inferred from homology"/>
<dbReference type="InterPro" id="IPR020097">
    <property type="entry name" value="PsdUridine_synth_TruA_a/b_dom"/>
</dbReference>
<dbReference type="GO" id="GO:0009982">
    <property type="term" value="F:pseudouridine synthase activity"/>
    <property type="evidence" value="ECO:0007669"/>
    <property type="project" value="InterPro"/>
</dbReference>
<dbReference type="Gene3D" id="3.30.70.660">
    <property type="entry name" value="Pseudouridine synthase I, catalytic domain, C-terminal subdomain"/>
    <property type="match status" value="1"/>
</dbReference>
<dbReference type="AlphaFoldDB" id="A0A381V421"/>
<dbReference type="Pfam" id="PF01416">
    <property type="entry name" value="PseudoU_synth_1"/>
    <property type="match status" value="1"/>
</dbReference>
<organism evidence="5">
    <name type="scientific">marine metagenome</name>
    <dbReference type="NCBI Taxonomy" id="408172"/>
    <lineage>
        <taxon>unclassified sequences</taxon>
        <taxon>metagenomes</taxon>
        <taxon>ecological metagenomes</taxon>
    </lineage>
</organism>
<comment type="similarity">
    <text evidence="1">Belongs to the tRNA pseudouridine synthase TruA family.</text>
</comment>
<sequence length="175" mass="20736">MKVLNLKGALNGNLPRDIKVMEIFEVNENFHARFSAIKRHYKYRLRTDGFFLDRNFTWHTEPLELKVLNKSATTLLGENDFTSFSRNNEDLEHRRCIIYESIWKADNQVLNYHIVANRFLHHMVRYLVGTMVEIARGKYKFDQFVDLIKTPKENVNIFKSPPQGLVLTKVDYEIN</sequence>
<evidence type="ECO:0000256" key="3">
    <source>
        <dbReference type="ARBA" id="ARBA00023235"/>
    </source>
</evidence>
<dbReference type="InterPro" id="IPR020095">
    <property type="entry name" value="PsdUridine_synth_TruA_C"/>
</dbReference>
<evidence type="ECO:0000313" key="5">
    <source>
        <dbReference type="EMBL" id="SVA35139.1"/>
    </source>
</evidence>
<dbReference type="InterPro" id="IPR001406">
    <property type="entry name" value="PsdUridine_synth_TruA"/>
</dbReference>
<dbReference type="InterPro" id="IPR020103">
    <property type="entry name" value="PsdUridine_synth_cat_dom_sf"/>
</dbReference>
<evidence type="ECO:0000256" key="1">
    <source>
        <dbReference type="ARBA" id="ARBA00009375"/>
    </source>
</evidence>
<protein>
    <recommendedName>
        <fullName evidence="4">Pseudouridine synthase I TruA alpha/beta domain-containing protein</fullName>
    </recommendedName>
</protein>
<keyword evidence="2" id="KW-0819">tRNA processing</keyword>
<keyword evidence="3" id="KW-0413">Isomerase</keyword>
<name>A0A381V421_9ZZZZ</name>
<evidence type="ECO:0000256" key="2">
    <source>
        <dbReference type="ARBA" id="ARBA00022694"/>
    </source>
</evidence>
<dbReference type="SUPFAM" id="SSF55120">
    <property type="entry name" value="Pseudouridine synthase"/>
    <property type="match status" value="1"/>
</dbReference>
<dbReference type="PANTHER" id="PTHR11142">
    <property type="entry name" value="PSEUDOURIDYLATE SYNTHASE"/>
    <property type="match status" value="1"/>
</dbReference>
<dbReference type="EMBL" id="UINC01007800">
    <property type="protein sequence ID" value="SVA35139.1"/>
    <property type="molecule type" value="Genomic_DNA"/>
</dbReference>
<dbReference type="GO" id="GO:0031119">
    <property type="term" value="P:tRNA pseudouridine synthesis"/>
    <property type="evidence" value="ECO:0007669"/>
    <property type="project" value="TreeGrafter"/>
</dbReference>
<dbReference type="PANTHER" id="PTHR11142:SF0">
    <property type="entry name" value="TRNA PSEUDOURIDINE SYNTHASE-LIKE 1"/>
    <property type="match status" value="1"/>
</dbReference>
<evidence type="ECO:0000259" key="4">
    <source>
        <dbReference type="Pfam" id="PF01416"/>
    </source>
</evidence>
<accession>A0A381V421</accession>